<feature type="DNA-binding region" description="H-T-H motif" evidence="3">
    <location>
        <begin position="25"/>
        <end position="44"/>
    </location>
</feature>
<proteinExistence type="predicted"/>
<dbReference type="EMBL" id="BBXV01000011">
    <property type="protein sequence ID" value="GAQ16852.1"/>
    <property type="molecule type" value="Genomic_DNA"/>
</dbReference>
<evidence type="ECO:0000256" key="2">
    <source>
        <dbReference type="ARBA" id="ARBA00023125"/>
    </source>
</evidence>
<evidence type="ECO:0000313" key="6">
    <source>
        <dbReference type="Proteomes" id="UP000052946"/>
    </source>
</evidence>
<dbReference type="PANTHER" id="PTHR43479:SF22">
    <property type="entry name" value="TRANSCRIPTIONAL REGULATOR, TETR FAMILY"/>
    <property type="match status" value="1"/>
</dbReference>
<evidence type="ECO:0000256" key="3">
    <source>
        <dbReference type="PROSITE-ProRule" id="PRU00335"/>
    </source>
</evidence>
<dbReference type="PRINTS" id="PR00455">
    <property type="entry name" value="HTHTETR"/>
</dbReference>
<dbReference type="Pfam" id="PF00440">
    <property type="entry name" value="TetR_N"/>
    <property type="match status" value="1"/>
</dbReference>
<dbReference type="GO" id="GO:0003677">
    <property type="term" value="F:DNA binding"/>
    <property type="evidence" value="ECO:0007669"/>
    <property type="project" value="UniProtKB-UniRule"/>
</dbReference>
<sequence>MNEKKMKLIEIGMRLFAQKGYYNTSIQEIASESGISKGAFYIHFKSKEDFISTSFEYFHHNLSLKMNEVKAENNDPRESLANQITVLFDFLYKSKDSIMMLIRENISIGEDTDKLMEHFKVENFNCLKENITAIYGGIAQPFLIDLVIQLGGLLDGYCKWIVLDHVSIEMEEAGAFIVRRLDDLMEGMLQRQETALVTVRQLPEKYSQNDNKENMPSVEDIFVALRGKLSDLSVSEEEIGRLGEAIKALEKEFQKKDPQAVVIQGLLAHFNYHPTIKKESYMLSKIAGIKLLQ</sequence>
<keyword evidence="2 3" id="KW-0238">DNA-binding</keyword>
<evidence type="ECO:0000256" key="1">
    <source>
        <dbReference type="ARBA" id="ARBA00022491"/>
    </source>
</evidence>
<name>A0A0U9H9P5_9BACI</name>
<dbReference type="SUPFAM" id="SSF46689">
    <property type="entry name" value="Homeodomain-like"/>
    <property type="match status" value="1"/>
</dbReference>
<evidence type="ECO:0000259" key="4">
    <source>
        <dbReference type="PROSITE" id="PS50977"/>
    </source>
</evidence>
<dbReference type="PROSITE" id="PS50977">
    <property type="entry name" value="HTH_TETR_2"/>
    <property type="match status" value="1"/>
</dbReference>
<dbReference type="AlphaFoldDB" id="A0A0U9H9P5"/>
<dbReference type="Gene3D" id="1.10.357.10">
    <property type="entry name" value="Tetracycline Repressor, domain 2"/>
    <property type="match status" value="1"/>
</dbReference>
<dbReference type="InterPro" id="IPR023772">
    <property type="entry name" value="DNA-bd_HTH_TetR-type_CS"/>
</dbReference>
<comment type="caution">
    <text evidence="5">The sequence shown here is derived from an EMBL/GenBank/DDBJ whole genome shotgun (WGS) entry which is preliminary data.</text>
</comment>
<evidence type="ECO:0000313" key="5">
    <source>
        <dbReference type="EMBL" id="GAQ16852.1"/>
    </source>
</evidence>
<organism evidence="5 6">
    <name type="scientific">Oceanobacillus picturae</name>
    <dbReference type="NCBI Taxonomy" id="171693"/>
    <lineage>
        <taxon>Bacteria</taxon>
        <taxon>Bacillati</taxon>
        <taxon>Bacillota</taxon>
        <taxon>Bacilli</taxon>
        <taxon>Bacillales</taxon>
        <taxon>Bacillaceae</taxon>
        <taxon>Oceanobacillus</taxon>
    </lineage>
</organism>
<dbReference type="InterPro" id="IPR050624">
    <property type="entry name" value="HTH-type_Tx_Regulator"/>
</dbReference>
<dbReference type="InterPro" id="IPR001647">
    <property type="entry name" value="HTH_TetR"/>
</dbReference>
<feature type="domain" description="HTH tetR-type" evidence="4">
    <location>
        <begin position="2"/>
        <end position="62"/>
    </location>
</feature>
<dbReference type="RefSeq" id="WP_058949447.1">
    <property type="nucleotide sequence ID" value="NZ_BBXV01000011.1"/>
</dbReference>
<dbReference type="PANTHER" id="PTHR43479">
    <property type="entry name" value="ACREF/ENVCD OPERON REPRESSOR-RELATED"/>
    <property type="match status" value="1"/>
</dbReference>
<dbReference type="Proteomes" id="UP000052946">
    <property type="component" value="Unassembled WGS sequence"/>
</dbReference>
<reference evidence="6" key="1">
    <citation type="submission" date="2015-07" db="EMBL/GenBank/DDBJ databases">
        <title>Draft Genome Sequence of Oceanobacillus picturae Heshi-B3 that Was Isolated from Fermented Rice Bran with Aging Salted Mackerel, Which Was Named Heshiko as Traditional Fermented Seafood in Japan.</title>
        <authorList>
            <person name="Akuzawa S."/>
            <person name="Nakagawa J."/>
            <person name="Kanekatsu T."/>
            <person name="Kanesaki Y."/>
            <person name="Suzuki T."/>
        </authorList>
    </citation>
    <scope>NUCLEOTIDE SEQUENCE [LARGE SCALE GENOMIC DNA]</scope>
    <source>
        <strain evidence="6">Heshi-B3</strain>
    </source>
</reference>
<protein>
    <submittedName>
        <fullName evidence="5">Potential acrAB operon repressor</fullName>
    </submittedName>
</protein>
<gene>
    <name evidence="5" type="ORF">OPHB3_0776</name>
</gene>
<keyword evidence="1" id="KW-0678">Repressor</keyword>
<reference evidence="5 6" key="2">
    <citation type="journal article" date="2016" name="Genome Announc.">
        <title>Draft Genome Sequence of Oceanobacillus picturae Heshi-B3, Isolated from Fermented Rice Bran in a Traditional Japanese Seafood Dish.</title>
        <authorList>
            <person name="Akuzawa S."/>
            <person name="Nagaoka J."/>
            <person name="Kanekatsu M."/>
            <person name="Kanesaki Y."/>
            <person name="Suzuki T."/>
        </authorList>
    </citation>
    <scope>NUCLEOTIDE SEQUENCE [LARGE SCALE GENOMIC DNA]</scope>
    <source>
        <strain evidence="5 6">Heshi-B3</strain>
    </source>
</reference>
<accession>A0A0U9H9P5</accession>
<dbReference type="OrthoDB" id="9812993at2"/>
<dbReference type="PROSITE" id="PS01081">
    <property type="entry name" value="HTH_TETR_1"/>
    <property type="match status" value="1"/>
</dbReference>
<dbReference type="InterPro" id="IPR009057">
    <property type="entry name" value="Homeodomain-like_sf"/>
</dbReference>